<feature type="binding site" evidence="5">
    <location>
        <begin position="139"/>
        <end position="143"/>
    </location>
    <ligand>
        <name>substrate</name>
    </ligand>
</feature>
<dbReference type="UniPathway" id="UPA00078"/>
<name>A0A378I2N3_9GAMM</name>
<dbReference type="GO" id="GO:0005737">
    <property type="term" value="C:cytoplasm"/>
    <property type="evidence" value="ECO:0007669"/>
    <property type="project" value="UniProtKB-SubCell"/>
</dbReference>
<feature type="binding site" evidence="5">
    <location>
        <position position="223"/>
    </location>
    <ligand>
        <name>substrate</name>
    </ligand>
</feature>
<evidence type="ECO:0000313" key="7">
    <source>
        <dbReference type="EMBL" id="STX28926.1"/>
    </source>
</evidence>
<keyword evidence="8" id="KW-1185">Reference proteome</keyword>
<dbReference type="Proteomes" id="UP000254968">
    <property type="component" value="Unassembled WGS sequence"/>
</dbReference>
<dbReference type="Pfam" id="PF00561">
    <property type="entry name" value="Abhydrolase_1"/>
    <property type="match status" value="1"/>
</dbReference>
<sequence>MILKVNQIGKGNRPLVLLHGWGFNQKIWQSLIPLLTNNFTLYLVDLPGFGQSTMMSWSLFKEQLLSKLPEKFAVLGWSLGGLFATKLAIEEHERVSHLLNVTTSPYFVQDTEWPGITPQTLEQFFINLSQNPKQTTEEFIALQLQNFSSSVANLGEFSSNLEALTNGLTILASWDLRPCLPGLKSPTCFMFGRLDAIVPRHLLPRMQELYPQFNYILFPKAAHMPFISHQQDFIKEVEKFLL</sequence>
<dbReference type="InterPro" id="IPR010076">
    <property type="entry name" value="BioH"/>
</dbReference>
<evidence type="ECO:0000313" key="8">
    <source>
        <dbReference type="Proteomes" id="UP000254968"/>
    </source>
</evidence>
<dbReference type="PANTHER" id="PTHR43798:SF31">
    <property type="entry name" value="AB HYDROLASE SUPERFAMILY PROTEIN YCLE"/>
    <property type="match status" value="1"/>
</dbReference>
<dbReference type="HAMAP" id="MF_01260">
    <property type="entry name" value="Carboxylester"/>
    <property type="match status" value="1"/>
</dbReference>
<comment type="subunit">
    <text evidence="5">Monomer.</text>
</comment>
<comment type="subcellular location">
    <subcellularLocation>
        <location evidence="5">Cytoplasm</location>
    </subcellularLocation>
</comment>
<accession>A0A378I2N3</accession>
<comment type="pathway">
    <text evidence="5">Cofactor biosynthesis; biotin biosynthesis.</text>
</comment>
<dbReference type="InterPro" id="IPR050266">
    <property type="entry name" value="AB_hydrolase_sf"/>
</dbReference>
<keyword evidence="1 5" id="KW-0719">Serine esterase</keyword>
<dbReference type="PANTHER" id="PTHR43798">
    <property type="entry name" value="MONOACYLGLYCEROL LIPASE"/>
    <property type="match status" value="1"/>
</dbReference>
<feature type="binding site" evidence="5">
    <location>
        <begin position="78"/>
        <end position="79"/>
    </location>
    <ligand>
        <name>substrate</name>
    </ligand>
</feature>
<dbReference type="InterPro" id="IPR029058">
    <property type="entry name" value="AB_hydrolase_fold"/>
</dbReference>
<dbReference type="GO" id="GO:0090499">
    <property type="term" value="F:pimelyl-[acyl-carrier protein] methyl ester esterase activity"/>
    <property type="evidence" value="ECO:0007669"/>
    <property type="project" value="UniProtKB-EC"/>
</dbReference>
<evidence type="ECO:0000256" key="4">
    <source>
        <dbReference type="ARBA" id="ARBA00022801"/>
    </source>
</evidence>
<dbReference type="GO" id="GO:0009102">
    <property type="term" value="P:biotin biosynthetic process"/>
    <property type="evidence" value="ECO:0007669"/>
    <property type="project" value="UniProtKB-UniRule"/>
</dbReference>
<keyword evidence="4 5" id="KW-0378">Hydrolase</keyword>
<feature type="binding site" evidence="5">
    <location>
        <position position="21"/>
    </location>
    <ligand>
        <name>substrate</name>
    </ligand>
</feature>
<evidence type="ECO:0000259" key="6">
    <source>
        <dbReference type="Pfam" id="PF00561"/>
    </source>
</evidence>
<keyword evidence="3 5" id="KW-0093">Biotin biosynthesis</keyword>
<gene>
    <name evidence="5 7" type="primary">bioH</name>
    <name evidence="7" type="ORF">NCTC13315_01460</name>
</gene>
<organism evidence="7 8">
    <name type="scientific">Legionella beliardensis</name>
    <dbReference type="NCBI Taxonomy" id="91822"/>
    <lineage>
        <taxon>Bacteria</taxon>
        <taxon>Pseudomonadati</taxon>
        <taxon>Pseudomonadota</taxon>
        <taxon>Gammaproteobacteria</taxon>
        <taxon>Legionellales</taxon>
        <taxon>Legionellaceae</taxon>
        <taxon>Legionella</taxon>
    </lineage>
</organism>
<feature type="active site" evidence="5">
    <location>
        <position position="195"/>
    </location>
</feature>
<feature type="domain" description="AB hydrolase-1" evidence="6">
    <location>
        <begin position="14"/>
        <end position="229"/>
    </location>
</feature>
<evidence type="ECO:0000256" key="1">
    <source>
        <dbReference type="ARBA" id="ARBA00022487"/>
    </source>
</evidence>
<feature type="active site" evidence="5">
    <location>
        <position position="223"/>
    </location>
</feature>
<dbReference type="EMBL" id="UGNV01000001">
    <property type="protein sequence ID" value="STX28926.1"/>
    <property type="molecule type" value="Genomic_DNA"/>
</dbReference>
<dbReference type="EC" id="3.1.1.85" evidence="5"/>
<dbReference type="RefSeq" id="WP_115302635.1">
    <property type="nucleotide sequence ID" value="NZ_CAAAHO010000004.1"/>
</dbReference>
<reference evidence="7 8" key="1">
    <citation type="submission" date="2018-06" db="EMBL/GenBank/DDBJ databases">
        <authorList>
            <consortium name="Pathogen Informatics"/>
            <person name="Doyle S."/>
        </authorList>
    </citation>
    <scope>NUCLEOTIDE SEQUENCE [LARGE SCALE GENOMIC DNA]</scope>
    <source>
        <strain evidence="7 8">NCTC13315</strain>
    </source>
</reference>
<comment type="catalytic activity">
    <reaction evidence="5">
        <text>6-carboxyhexanoyl-[ACP] methyl ester + H2O = 6-carboxyhexanoyl-[ACP] + methanol + H(+)</text>
        <dbReference type="Rhea" id="RHEA:42700"/>
        <dbReference type="Rhea" id="RHEA-COMP:9955"/>
        <dbReference type="Rhea" id="RHEA-COMP:10186"/>
        <dbReference type="ChEBI" id="CHEBI:15377"/>
        <dbReference type="ChEBI" id="CHEBI:15378"/>
        <dbReference type="ChEBI" id="CHEBI:17790"/>
        <dbReference type="ChEBI" id="CHEBI:78846"/>
        <dbReference type="ChEBI" id="CHEBI:82735"/>
        <dbReference type="EC" id="3.1.1.85"/>
    </reaction>
</comment>
<evidence type="ECO:0000256" key="2">
    <source>
        <dbReference type="ARBA" id="ARBA00022490"/>
    </source>
</evidence>
<dbReference type="Gene3D" id="3.40.50.1820">
    <property type="entry name" value="alpha/beta hydrolase"/>
    <property type="match status" value="1"/>
</dbReference>
<proteinExistence type="inferred from homology"/>
<evidence type="ECO:0000256" key="5">
    <source>
        <dbReference type="HAMAP-Rule" id="MF_01260"/>
    </source>
</evidence>
<comment type="function">
    <text evidence="5">The physiological role of BioH is to remove the methyl group introduced by BioC when the pimeloyl moiety is complete. It allows to synthesize pimeloyl-ACP via the fatty acid synthetic pathway through the hydrolysis of the ester bonds of pimeloyl-ACP esters.</text>
</comment>
<comment type="similarity">
    <text evidence="5">Belongs to the AB hydrolase superfamily. Carboxylesterase BioH family.</text>
</comment>
<dbReference type="AlphaFoldDB" id="A0A378I2N3"/>
<keyword evidence="2 5" id="KW-0963">Cytoplasm</keyword>
<dbReference type="SUPFAM" id="SSF53474">
    <property type="entry name" value="alpha/beta-Hydrolases"/>
    <property type="match status" value="1"/>
</dbReference>
<evidence type="ECO:0000256" key="3">
    <source>
        <dbReference type="ARBA" id="ARBA00022756"/>
    </source>
</evidence>
<dbReference type="OrthoDB" id="9780744at2"/>
<dbReference type="InterPro" id="IPR000073">
    <property type="entry name" value="AB_hydrolase_1"/>
</dbReference>
<feature type="active site" description="Nucleophile" evidence="5">
    <location>
        <position position="78"/>
    </location>
</feature>
<protein>
    <recommendedName>
        <fullName evidence="5">Pimeloyl-[acyl-carrier protein] methyl ester esterase</fullName>
        <ecNumber evidence="5">3.1.1.85</ecNumber>
    </recommendedName>
    <alternativeName>
        <fullName evidence="5">Biotin synthesis protein BioH</fullName>
    </alternativeName>
    <alternativeName>
        <fullName evidence="5">Carboxylesterase BioH</fullName>
    </alternativeName>
</protein>
<dbReference type="GO" id="GO:0016020">
    <property type="term" value="C:membrane"/>
    <property type="evidence" value="ECO:0007669"/>
    <property type="project" value="TreeGrafter"/>
</dbReference>